<name>A0ABY1I3V1_9HYPH</name>
<keyword evidence="2" id="KW-1185">Reference proteome</keyword>
<evidence type="ECO:0000313" key="2">
    <source>
        <dbReference type="Proteomes" id="UP000184290"/>
    </source>
</evidence>
<organism evidence="1 2">
    <name type="scientific">Aureimonas altamirensis DSM 21988</name>
    <dbReference type="NCBI Taxonomy" id="1121026"/>
    <lineage>
        <taxon>Bacteria</taxon>
        <taxon>Pseudomonadati</taxon>
        <taxon>Pseudomonadota</taxon>
        <taxon>Alphaproteobacteria</taxon>
        <taxon>Hyphomicrobiales</taxon>
        <taxon>Aurantimonadaceae</taxon>
        <taxon>Aureimonas</taxon>
    </lineage>
</organism>
<dbReference type="Proteomes" id="UP000184290">
    <property type="component" value="Unassembled WGS sequence"/>
</dbReference>
<gene>
    <name evidence="1" type="ORF">SAMN02745911_0537</name>
</gene>
<accession>A0ABY1I3V1</accession>
<reference evidence="1 2" key="1">
    <citation type="submission" date="2016-11" db="EMBL/GenBank/DDBJ databases">
        <authorList>
            <person name="Varghese N."/>
            <person name="Submissions S."/>
        </authorList>
    </citation>
    <scope>NUCLEOTIDE SEQUENCE [LARGE SCALE GENOMIC DNA]</scope>
    <source>
        <strain evidence="1 2">DSM 21988</strain>
    </source>
</reference>
<evidence type="ECO:0000313" key="1">
    <source>
        <dbReference type="EMBL" id="SHI56888.1"/>
    </source>
</evidence>
<protein>
    <submittedName>
        <fullName evidence="1">Uncharacterized protein</fullName>
    </submittedName>
</protein>
<sequence>MSITDKGLSILVFAAYHQLASGEIVRDVVLNDGSGHRADPDGISEMVNAEMIEVDGDRGRLTDRGLETLARLIDAIRAA</sequence>
<dbReference type="EMBL" id="FQZC01000001">
    <property type="protein sequence ID" value="SHI56888.1"/>
    <property type="molecule type" value="Genomic_DNA"/>
</dbReference>
<dbReference type="RefSeq" id="WP_060600840.1">
    <property type="nucleotide sequence ID" value="NZ_FQZC01000001.1"/>
</dbReference>
<proteinExistence type="predicted"/>
<comment type="caution">
    <text evidence="1">The sequence shown here is derived from an EMBL/GenBank/DDBJ whole genome shotgun (WGS) entry which is preliminary data.</text>
</comment>